<evidence type="ECO:0000313" key="1">
    <source>
        <dbReference type="EMBL" id="SED12374.1"/>
    </source>
</evidence>
<dbReference type="AlphaFoldDB" id="A0A1H4Y5U9"/>
<organism evidence="1 2">
    <name type="scientific">Amycolatopsis tolypomycina</name>
    <dbReference type="NCBI Taxonomy" id="208445"/>
    <lineage>
        <taxon>Bacteria</taxon>
        <taxon>Bacillati</taxon>
        <taxon>Actinomycetota</taxon>
        <taxon>Actinomycetes</taxon>
        <taxon>Pseudonocardiales</taxon>
        <taxon>Pseudonocardiaceae</taxon>
        <taxon>Amycolatopsis</taxon>
    </lineage>
</organism>
<proteinExistence type="predicted"/>
<evidence type="ECO:0000313" key="2">
    <source>
        <dbReference type="Proteomes" id="UP000199622"/>
    </source>
</evidence>
<protein>
    <recommendedName>
        <fullName evidence="3">Alpha/beta hydrolase family protein</fullName>
    </recommendedName>
</protein>
<keyword evidence="2" id="KW-1185">Reference proteome</keyword>
<dbReference type="Proteomes" id="UP000199622">
    <property type="component" value="Unassembled WGS sequence"/>
</dbReference>
<sequence length="421" mass="45465">MSAAPARVPSGRGRAALATDWYPASLLEKTAVGPRTLITHDGEVSRGVLYEPGTASRTVFCLMHPRQDLQRHPLIPGLLAAGHAVWAQTGREGGNDLRLVHETALLDVAAGTEFLRERGFEHIVLIGHSGGAGLYSFYTEQSLAAPFDRVARTPGGTPVRLAEAEMPAPDGLVLVAPHPGQGRLLLSMIDPSVTDENDPFSVELDLDPYHPANGFGEAPEGSHYPAEFVERYRRAQHERVARIDERARDLIDGQLAARKRFKSGSGDPADRRRGVLTPIITTYRTDADPRCTDLRLDPSDRPYGSVIGARPSVSNYGVTGFGRLTTPESWLSTWSGLSSNAALVRSLGGVAIPTLTIEFTGDCSVFPGDVQDALAALKAEDSTHLRIWADHFGRPLAGGDESGIAVTVREVVAWTEERMSR</sequence>
<accession>A0A1H4Y5U9</accession>
<dbReference type="SUPFAM" id="SSF53474">
    <property type="entry name" value="alpha/beta-Hydrolases"/>
    <property type="match status" value="1"/>
</dbReference>
<dbReference type="RefSeq" id="WP_167384804.1">
    <property type="nucleotide sequence ID" value="NZ_FNSO01000004.1"/>
</dbReference>
<name>A0A1H4Y5U9_9PSEU</name>
<gene>
    <name evidence="1" type="ORF">SAMN04489727_6518</name>
</gene>
<reference evidence="2" key="1">
    <citation type="submission" date="2016-10" db="EMBL/GenBank/DDBJ databases">
        <authorList>
            <person name="Varghese N."/>
            <person name="Submissions S."/>
        </authorList>
    </citation>
    <scope>NUCLEOTIDE SEQUENCE [LARGE SCALE GENOMIC DNA]</scope>
    <source>
        <strain evidence="2">DSM 44544</strain>
    </source>
</reference>
<evidence type="ECO:0008006" key="3">
    <source>
        <dbReference type="Google" id="ProtNLM"/>
    </source>
</evidence>
<dbReference type="STRING" id="208445.SAMN04489727_6518"/>
<dbReference type="Gene3D" id="3.40.50.1820">
    <property type="entry name" value="alpha/beta hydrolase"/>
    <property type="match status" value="1"/>
</dbReference>
<dbReference type="InterPro" id="IPR029058">
    <property type="entry name" value="AB_hydrolase_fold"/>
</dbReference>
<dbReference type="EMBL" id="FNSO01000004">
    <property type="protein sequence ID" value="SED12374.1"/>
    <property type="molecule type" value="Genomic_DNA"/>
</dbReference>